<evidence type="ECO:0000313" key="4">
    <source>
        <dbReference type="Proteomes" id="UP000191661"/>
    </source>
</evidence>
<dbReference type="EMBL" id="JXMW01000010">
    <property type="protein sequence ID" value="OQD58701.1"/>
    <property type="molecule type" value="Genomic_DNA"/>
</dbReference>
<dbReference type="OrthoDB" id="386066at2157"/>
<sequence length="461" mass="50667">MIESRKMDITAEHKREEISSIPGMAGTVAIIGNFERADPFTIIVAKSLPEAHIKLGDSSLYSGSRGLKYIFKPDLINNISGSSKILAIQPGTRTKATLTINFQGQELILESVSGGEWGNDIKTSLTEGTSRDYQFIFDLKGEKKRFDNKTPQEIADKINSTNPYLNATLKPKAGAVYAEVLNQSLTGGTESASLTINDYTEALEFIVKEDIDVLILSDVVDDSFKPIISEFLEDKKAKNNRSISLDSITPSDTNDSKIGTVETARSTDSFYINQNIQVSDEELSQSDSIARIAGIIAGTKVNQSLSKQTITDIQKVDPVLTDKEVDELTDKGIICLELINRENNEYGIYSAVSSCIETDSNGKKVPESEFHAVRSQIYIEKHFNGLLKEAQGSTGKALSLLGVNSILNQGVKDILDEKLCISLEAEAEEDPENSDGFRIKYKGVLNGIVNKIHNVYSWTME</sequence>
<comment type="caution">
    <text evidence="3">The sequence shown here is derived from an EMBL/GenBank/DDBJ whole genome shotgun (WGS) entry which is preliminary data.</text>
</comment>
<dbReference type="InterPro" id="IPR035089">
    <property type="entry name" value="Phage_sheath_subtilisin"/>
</dbReference>
<comment type="similarity">
    <text evidence="1">Belongs to the myoviridae tail sheath protein family.</text>
</comment>
<accession>A0A1V6N1Z4</accession>
<dbReference type="Gene3D" id="3.40.50.11790">
    <property type="match status" value="1"/>
</dbReference>
<keyword evidence="4" id="KW-1185">Reference proteome</keyword>
<evidence type="ECO:0000259" key="2">
    <source>
        <dbReference type="Pfam" id="PF04984"/>
    </source>
</evidence>
<dbReference type="Proteomes" id="UP000191661">
    <property type="component" value="Unassembled WGS sequence"/>
</dbReference>
<dbReference type="Pfam" id="PF04984">
    <property type="entry name" value="Phage_sheath_1"/>
    <property type="match status" value="1"/>
</dbReference>
<organism evidence="3 4">
    <name type="scientific">Methanobrevibacter arboriphilus JCM 13429 = DSM 1125</name>
    <dbReference type="NCBI Taxonomy" id="1300164"/>
    <lineage>
        <taxon>Archaea</taxon>
        <taxon>Methanobacteriati</taxon>
        <taxon>Methanobacteriota</taxon>
        <taxon>Methanomada group</taxon>
        <taxon>Methanobacteria</taxon>
        <taxon>Methanobacteriales</taxon>
        <taxon>Methanobacteriaceae</taxon>
        <taxon>Methanobrevibacter</taxon>
    </lineage>
</organism>
<reference evidence="3 4" key="1">
    <citation type="submission" date="2014-12" db="EMBL/GenBank/DDBJ databases">
        <title>Genome sequence of Methanobrevibacter arboriphilicus DH1, DSM1125.</title>
        <authorList>
            <person name="Poehlein A."/>
            <person name="Thauer R.K."/>
            <person name="Seedorf H."/>
            <person name="Daniel R."/>
        </authorList>
    </citation>
    <scope>NUCLEOTIDE SEQUENCE [LARGE SCALE GENOMIC DNA]</scope>
    <source>
        <strain evidence="3 4">DH1</strain>
    </source>
</reference>
<evidence type="ECO:0000256" key="1">
    <source>
        <dbReference type="ARBA" id="ARBA00008005"/>
    </source>
</evidence>
<protein>
    <submittedName>
        <fullName evidence="3">Putative phage tail sheath protein</fullName>
    </submittedName>
</protein>
<gene>
    <name evidence="3" type="ORF">MBBAR_10c00420</name>
</gene>
<dbReference type="AlphaFoldDB" id="A0A1V6N1Z4"/>
<name>A0A1V6N1Z4_METAZ</name>
<feature type="domain" description="Tail sheath protein subtilisin-like" evidence="2">
    <location>
        <begin position="195"/>
        <end position="337"/>
    </location>
</feature>
<proteinExistence type="inferred from homology"/>
<dbReference type="Gene3D" id="3.30.1370.220">
    <property type="match status" value="1"/>
</dbReference>
<dbReference type="RefSeq" id="WP_080460401.1">
    <property type="nucleotide sequence ID" value="NZ_JXMW01000010.1"/>
</dbReference>
<evidence type="ECO:0000313" key="3">
    <source>
        <dbReference type="EMBL" id="OQD58701.1"/>
    </source>
</evidence>